<dbReference type="EMBL" id="FRDF01000010">
    <property type="protein sequence ID" value="SHN59104.1"/>
    <property type="molecule type" value="Genomic_DNA"/>
</dbReference>
<dbReference type="AlphaFoldDB" id="A0A1M7SKU7"/>
<protein>
    <submittedName>
        <fullName evidence="1">Uncharacterized protein</fullName>
    </submittedName>
</protein>
<evidence type="ECO:0000313" key="1">
    <source>
        <dbReference type="EMBL" id="SHN59104.1"/>
    </source>
</evidence>
<keyword evidence="2" id="KW-1185">Reference proteome</keyword>
<accession>A0A1M7SKU7</accession>
<name>A0A1M7SKU7_9SPHN</name>
<dbReference type="Proteomes" id="UP000184391">
    <property type="component" value="Unassembled WGS sequence"/>
</dbReference>
<sequence length="103" mass="11232">MKVYVDASGAVQGDNDMDITFRSRNKKDFIAAYDGNTKDLLWAGAKNDNNDQKVSGFKIEGKDGTWTAAFKGETTGTDYVGVVLFNDLGDGKKTMTALCLQDH</sequence>
<evidence type="ECO:0000313" key="2">
    <source>
        <dbReference type="Proteomes" id="UP000184391"/>
    </source>
</evidence>
<proteinExistence type="predicted"/>
<reference evidence="2" key="1">
    <citation type="submission" date="2016-12" db="EMBL/GenBank/DDBJ databases">
        <authorList>
            <person name="Varghese N."/>
            <person name="Submissions S."/>
        </authorList>
    </citation>
    <scope>NUCLEOTIDE SEQUENCE [LARGE SCALE GENOMIC DNA]</scope>
    <source>
        <strain evidence="2">DSM 11032</strain>
    </source>
</reference>
<gene>
    <name evidence="1" type="ORF">SAMN02745193_01926</name>
</gene>
<organism evidence="1 2">
    <name type="scientific">Erythrobacter sanguineus</name>
    <dbReference type="NCBI Taxonomy" id="198312"/>
    <lineage>
        <taxon>Bacteria</taxon>
        <taxon>Pseudomonadati</taxon>
        <taxon>Pseudomonadota</taxon>
        <taxon>Alphaproteobacteria</taxon>
        <taxon>Sphingomonadales</taxon>
        <taxon>Erythrobacteraceae</taxon>
        <taxon>Erythrobacter/Porphyrobacter group</taxon>
        <taxon>Erythrobacter</taxon>
    </lineage>
</organism>